<evidence type="ECO:0000256" key="2">
    <source>
        <dbReference type="ARBA" id="ARBA00022692"/>
    </source>
</evidence>
<dbReference type="Pfam" id="PF06800">
    <property type="entry name" value="Sugar_transport"/>
    <property type="match status" value="1"/>
</dbReference>
<feature type="transmembrane region" description="Helical" evidence="5">
    <location>
        <begin position="119"/>
        <end position="146"/>
    </location>
</feature>
<dbReference type="InterPro" id="IPR010651">
    <property type="entry name" value="Sugar_transport"/>
</dbReference>
<dbReference type="PANTHER" id="PTHR16119">
    <property type="entry name" value="TRANSMEMBRANE PROTEIN 144"/>
    <property type="match status" value="1"/>
</dbReference>
<evidence type="ECO:0000256" key="3">
    <source>
        <dbReference type="ARBA" id="ARBA00022989"/>
    </source>
</evidence>
<evidence type="ECO:0000256" key="4">
    <source>
        <dbReference type="ARBA" id="ARBA00023136"/>
    </source>
</evidence>
<dbReference type="Proteomes" id="UP001244341">
    <property type="component" value="Chromosome 5b"/>
</dbReference>
<proteinExistence type="predicted"/>
<evidence type="ECO:0000313" key="7">
    <source>
        <dbReference type="Proteomes" id="UP001244341"/>
    </source>
</evidence>
<evidence type="ECO:0000256" key="1">
    <source>
        <dbReference type="ARBA" id="ARBA00004141"/>
    </source>
</evidence>
<feature type="transmembrane region" description="Helical" evidence="5">
    <location>
        <begin position="37"/>
        <end position="59"/>
    </location>
</feature>
<organism evidence="6 7">
    <name type="scientific">Tetradesmus obliquus</name>
    <name type="common">Green alga</name>
    <name type="synonym">Acutodesmus obliquus</name>
    <dbReference type="NCBI Taxonomy" id="3088"/>
    <lineage>
        <taxon>Eukaryota</taxon>
        <taxon>Viridiplantae</taxon>
        <taxon>Chlorophyta</taxon>
        <taxon>core chlorophytes</taxon>
        <taxon>Chlorophyceae</taxon>
        <taxon>CS clade</taxon>
        <taxon>Sphaeropleales</taxon>
        <taxon>Scenedesmaceae</taxon>
        <taxon>Tetradesmus</taxon>
    </lineage>
</organism>
<name>A0ABY8TYU0_TETOB</name>
<keyword evidence="2 5" id="KW-0812">Transmembrane</keyword>
<keyword evidence="3 5" id="KW-1133">Transmembrane helix</keyword>
<comment type="subcellular location">
    <subcellularLocation>
        <location evidence="1">Membrane</location>
        <topology evidence="1">Multi-pass membrane protein</topology>
    </subcellularLocation>
</comment>
<sequence length="290" mass="29617">MWTCIDGICSWCKADCPASSDIMQCLSITSFTPCTNYIGSGLGLALLAALCNGSFSALAKCDRVRRAQVPSYIFNLWLCVGVCVASTPIAYGTAMRCASVQGGVSGLLFVLSTGASMQAIQLVGLSQAIGIGCGTAALVSFGWGLLIETGTVAQAGKVVALLPLHPLAAAGPGMLAGIIWAAGSASSMVAAATIGLAISYPIMQSGLFVAGLLGIVLYGELHSLKPHLVYWSSGVVLVLGIVLSGLFVADLLGIVLYGELHSLKPHLVYWGSGVVLVLGIVLVSGAGRQQ</sequence>
<evidence type="ECO:0000313" key="6">
    <source>
        <dbReference type="EMBL" id="WIA14172.1"/>
    </source>
</evidence>
<feature type="transmembrane region" description="Helical" evidence="5">
    <location>
        <begin position="228"/>
        <end position="255"/>
    </location>
</feature>
<protein>
    <submittedName>
        <fullName evidence="6">Uncharacterized protein</fullName>
    </submittedName>
</protein>
<feature type="transmembrane region" description="Helical" evidence="5">
    <location>
        <begin position="188"/>
        <end position="216"/>
    </location>
</feature>
<feature type="transmembrane region" description="Helical" evidence="5">
    <location>
        <begin position="71"/>
        <end position="91"/>
    </location>
</feature>
<keyword evidence="4 5" id="KW-0472">Membrane</keyword>
<reference evidence="6 7" key="1">
    <citation type="submission" date="2023-05" db="EMBL/GenBank/DDBJ databases">
        <title>A 100% complete, gapless, phased diploid assembly of the Scenedesmus obliquus UTEX 3031 genome.</title>
        <authorList>
            <person name="Biondi T.C."/>
            <person name="Hanschen E.R."/>
            <person name="Kwon T."/>
            <person name="Eng W."/>
            <person name="Kruse C.P.S."/>
            <person name="Koehler S.I."/>
            <person name="Kunde Y."/>
            <person name="Gleasner C.D."/>
            <person name="You Mak K.T."/>
            <person name="Polle J."/>
            <person name="Hovde B.T."/>
            <person name="Starkenburg S.R."/>
        </authorList>
    </citation>
    <scope>NUCLEOTIDE SEQUENCE [LARGE SCALE GENOMIC DNA]</scope>
    <source>
        <strain evidence="6 7">DOE0152z</strain>
    </source>
</reference>
<feature type="transmembrane region" description="Helical" evidence="5">
    <location>
        <begin position="267"/>
        <end position="287"/>
    </location>
</feature>
<dbReference type="PANTHER" id="PTHR16119:SF22">
    <property type="entry name" value="EAMA DOMAIN-CONTAINING PROTEIN"/>
    <property type="match status" value="1"/>
</dbReference>
<dbReference type="EMBL" id="CP126212">
    <property type="protein sequence ID" value="WIA14172.1"/>
    <property type="molecule type" value="Genomic_DNA"/>
</dbReference>
<keyword evidence="7" id="KW-1185">Reference proteome</keyword>
<evidence type="ECO:0000256" key="5">
    <source>
        <dbReference type="SAM" id="Phobius"/>
    </source>
</evidence>
<accession>A0ABY8TYU0</accession>
<gene>
    <name evidence="6" type="ORF">OEZ85_002714</name>
</gene>
<feature type="transmembrane region" description="Helical" evidence="5">
    <location>
        <begin position="158"/>
        <end position="182"/>
    </location>
</feature>